<dbReference type="EMBL" id="CP002999">
    <property type="protein sequence ID" value="AEM69878.1"/>
    <property type="molecule type" value="Genomic_DNA"/>
</dbReference>
<evidence type="ECO:0000313" key="2">
    <source>
        <dbReference type="Proteomes" id="UP000008908"/>
    </source>
</evidence>
<protein>
    <submittedName>
        <fullName evidence="1">Uncharacterized protein</fullName>
    </submittedName>
</protein>
<name>G2PKA4_ALLRU</name>
<proteinExistence type="predicted"/>
<dbReference type="Proteomes" id="UP000008908">
    <property type="component" value="Chromosome"/>
</dbReference>
<dbReference type="HOGENOM" id="CLU_2382979_0_0_10"/>
<organism evidence="1 2">
    <name type="scientific">Allomuricauda ruestringensis (strain DSM 13258 / CIP 107369 / LMG 19739 / B1)</name>
    <name type="common">Muricauda ruestringensis</name>
    <dbReference type="NCBI Taxonomy" id="886377"/>
    <lineage>
        <taxon>Bacteria</taxon>
        <taxon>Pseudomonadati</taxon>
        <taxon>Bacteroidota</taxon>
        <taxon>Flavobacteriia</taxon>
        <taxon>Flavobacteriales</taxon>
        <taxon>Flavobacteriaceae</taxon>
        <taxon>Flagellimonas</taxon>
    </lineage>
</organism>
<keyword evidence="2" id="KW-1185">Reference proteome</keyword>
<accession>G2PKA4</accession>
<reference evidence="2" key="1">
    <citation type="submission" date="2011-08" db="EMBL/GenBank/DDBJ databases">
        <title>The complete genome of Muricauda ruestringensis DSM 13258.</title>
        <authorList>
            <person name="Lucas S."/>
            <person name="Han J."/>
            <person name="Lapidus A."/>
            <person name="Bruce D."/>
            <person name="Goodwin L."/>
            <person name="Pitluck S."/>
            <person name="Peters L."/>
            <person name="Kyrpides N."/>
            <person name="Mavromatis K."/>
            <person name="Ivanova N."/>
            <person name="Ovchinnikova G."/>
            <person name="Teshima H."/>
            <person name="Detter J.C."/>
            <person name="Tapia R."/>
            <person name="Han C."/>
            <person name="Land M."/>
            <person name="Hauser L."/>
            <person name="Markowitz V."/>
            <person name="Cheng J.-F."/>
            <person name="Hugenholtz P."/>
            <person name="Woyke T."/>
            <person name="Wu D."/>
            <person name="Spring S."/>
            <person name="Schroeder M."/>
            <person name="Brambilla E."/>
            <person name="Klenk H.-P."/>
            <person name="Eisen J.A."/>
        </authorList>
    </citation>
    <scope>NUCLEOTIDE SEQUENCE [LARGE SCALE GENOMIC DNA]</scope>
    <source>
        <strain evidence="2">DSM 13258 / LMG 19739 / B1</strain>
    </source>
</reference>
<dbReference type="KEGG" id="mrs:Murru_0831"/>
<evidence type="ECO:0000313" key="1">
    <source>
        <dbReference type="EMBL" id="AEM69878.1"/>
    </source>
</evidence>
<dbReference type="STRING" id="886377.Murru_0831"/>
<reference evidence="1 2" key="2">
    <citation type="journal article" date="2012" name="Stand. Genomic Sci.">
        <title>Complete genome sequence of the facultatively anaerobic, appendaged bacterium Muricauda ruestringensis type strain (B1(T)).</title>
        <authorList>
            <person name="Huntemann M."/>
            <person name="Teshima H."/>
            <person name="Lapidus A."/>
            <person name="Nolan M."/>
            <person name="Lucas S."/>
            <person name="Hammon N."/>
            <person name="Deshpande S."/>
            <person name="Cheng J.F."/>
            <person name="Tapia R."/>
            <person name="Goodwin L.A."/>
            <person name="Pitluck S."/>
            <person name="Liolios K."/>
            <person name="Pagani I."/>
            <person name="Ivanova N."/>
            <person name="Mavromatis K."/>
            <person name="Mikhailova N."/>
            <person name="Pati A."/>
            <person name="Chen A."/>
            <person name="Palaniappan K."/>
            <person name="Land M."/>
            <person name="Hauser L."/>
            <person name="Pan C."/>
            <person name="Brambilla E.M."/>
            <person name="Rohde M."/>
            <person name="Spring S."/>
            <person name="Goker M."/>
            <person name="Detter J.C."/>
            <person name="Bristow J."/>
            <person name="Eisen J.A."/>
            <person name="Markowitz V."/>
            <person name="Hugenholtz P."/>
            <person name="Kyrpides N.C."/>
            <person name="Klenk H.P."/>
            <person name="Woyke T."/>
        </authorList>
    </citation>
    <scope>NUCLEOTIDE SEQUENCE [LARGE SCALE GENOMIC DNA]</scope>
    <source>
        <strain evidence="2">DSM 13258 / LMG 19739 / B1</strain>
    </source>
</reference>
<gene>
    <name evidence="1" type="ordered locus">Murru_0831</name>
</gene>
<dbReference type="AlphaFoldDB" id="G2PKA4"/>
<sequence>MQGFLLNSILNYLRKKQNSLEIGLIQIHSKNETNTFEKIFWVQGCYEDYFLYTLKVRGWFIFYGNPQLQVPFPIYMNLFRLKTKNVLKYLFSLT</sequence>